<dbReference type="InterPro" id="IPR013534">
    <property type="entry name" value="Starch_synth_cat_dom"/>
</dbReference>
<dbReference type="PANTHER" id="PTHR45825">
    <property type="entry name" value="GRANULE-BOUND STARCH SYNTHASE 1, CHLOROPLASTIC/AMYLOPLASTIC"/>
    <property type="match status" value="1"/>
</dbReference>
<name>A0A0H5DPR7_9BACT</name>
<feature type="transmembrane region" description="Helical" evidence="5">
    <location>
        <begin position="44"/>
        <end position="63"/>
    </location>
</feature>
<accession>A0A0H5DPR7</accession>
<feature type="domain" description="Starch synthase catalytic" evidence="6">
    <location>
        <begin position="322"/>
        <end position="556"/>
    </location>
</feature>
<dbReference type="Proteomes" id="UP000220251">
    <property type="component" value="Unassembled WGS sequence"/>
</dbReference>
<dbReference type="Pfam" id="PF08323">
    <property type="entry name" value="Glyco_transf_5"/>
    <property type="match status" value="1"/>
</dbReference>
<dbReference type="PANTHER" id="PTHR45825:SF11">
    <property type="entry name" value="ALPHA AMYLASE DOMAIN-CONTAINING PROTEIN"/>
    <property type="match status" value="1"/>
</dbReference>
<dbReference type="EC" id="2.4.1.21" evidence="2"/>
<comment type="catalytic activity">
    <reaction evidence="1">
        <text>[(1-&gt;4)-alpha-D-glucosyl](n) + ADP-alpha-D-glucose = [(1-&gt;4)-alpha-D-glucosyl](n+1) + ADP + H(+)</text>
        <dbReference type="Rhea" id="RHEA:18189"/>
        <dbReference type="Rhea" id="RHEA-COMP:9584"/>
        <dbReference type="Rhea" id="RHEA-COMP:9587"/>
        <dbReference type="ChEBI" id="CHEBI:15378"/>
        <dbReference type="ChEBI" id="CHEBI:15444"/>
        <dbReference type="ChEBI" id="CHEBI:57498"/>
        <dbReference type="ChEBI" id="CHEBI:456216"/>
        <dbReference type="EC" id="2.4.1.21"/>
    </reaction>
</comment>
<keyword evidence="4 7" id="KW-0808">Transferase</keyword>
<dbReference type="SUPFAM" id="SSF53756">
    <property type="entry name" value="UDP-Glycosyltransferase/glycogen phosphorylase"/>
    <property type="match status" value="1"/>
</dbReference>
<keyword evidence="8" id="KW-1185">Reference proteome</keyword>
<evidence type="ECO:0000313" key="8">
    <source>
        <dbReference type="Proteomes" id="UP000220251"/>
    </source>
</evidence>
<evidence type="ECO:0000256" key="4">
    <source>
        <dbReference type="ARBA" id="ARBA00022679"/>
    </source>
</evidence>
<proteinExistence type="predicted"/>
<keyword evidence="5" id="KW-0472">Membrane</keyword>
<keyword evidence="5" id="KW-0812">Transmembrane</keyword>
<evidence type="ECO:0000259" key="6">
    <source>
        <dbReference type="Pfam" id="PF08323"/>
    </source>
</evidence>
<sequence>MKIFNIESKCRQISATKQALVSASINEDLGSIARAVRHLDNTQLSGFAVILFKIMSVVIRLFFGNPAKINRLLNEDKHTKEILKCSRKFSQLADFQKHIKHPFIITAGKVDTIATRYQLKAYKARIFSQRIDDLKTLFRAPSSDNERKALYSSTPEKLLKLLRNTADMYAPPETQVEMTAQNFDIWLTKLSALKDAYGMSALDQLSELYKKKCNVLFEITRLRVLQNKLSSKELNESVEELTKEFIDTTKTYPPHAEIERETLGSIISNALASLEENTLSKIDSLVKDLINSVYDEFALHQVSAERLLPLIPKEEIAKPLSVTMIGAEFTGFVKEGGLAEALEGMTKGLKAQNQENKVRVILPNFSTFPASIKEKISLNPPLNFQTAEGVEYSVSILNQDGIDFYLINHPCFKLKGEKASIYGPDDETVKRRFVTFTNLAADLAKRTPTDVIHLHDWHVAGVALKLKKENPKNWKTGTVPPIVFTYHNNSRGAQGRLSSSGIYNYDSVVQGLIEAGIASEKVNVFAEVLKVADCVTTVSETFAIESQEVETGEGVSFAVREAARMGKLTGIINGSNPHSWNPEEDNTLKHWRGSDGSEIDLSYHPNLSPLKISSKKIFG</sequence>
<reference evidence="8" key="1">
    <citation type="submission" date="2015-06" db="EMBL/GenBank/DDBJ databases">
        <authorList>
            <person name="Bertelli C."/>
        </authorList>
    </citation>
    <scope>NUCLEOTIDE SEQUENCE [LARGE SCALE GENOMIC DNA]</scope>
    <source>
        <strain evidence="8">CRIB-30</strain>
    </source>
</reference>
<evidence type="ECO:0000256" key="5">
    <source>
        <dbReference type="SAM" id="Phobius"/>
    </source>
</evidence>
<dbReference type="Gene3D" id="3.40.50.2000">
    <property type="entry name" value="Glycogen Phosphorylase B"/>
    <property type="match status" value="1"/>
</dbReference>
<evidence type="ECO:0000256" key="1">
    <source>
        <dbReference type="ARBA" id="ARBA00001478"/>
    </source>
</evidence>
<dbReference type="AlphaFoldDB" id="A0A0H5DPR7"/>
<evidence type="ECO:0000256" key="3">
    <source>
        <dbReference type="ARBA" id="ARBA00022676"/>
    </source>
</evidence>
<gene>
    <name evidence="7" type="primary">glgA</name>
    <name evidence="7" type="ORF">ELAC_0661</name>
</gene>
<protein>
    <recommendedName>
        <fullName evidence="2">starch synthase</fullName>
        <ecNumber evidence="2">2.4.1.21</ecNumber>
    </recommendedName>
</protein>
<evidence type="ECO:0000256" key="2">
    <source>
        <dbReference type="ARBA" id="ARBA00012588"/>
    </source>
</evidence>
<organism evidence="7 8">
    <name type="scientific">Estrella lausannensis</name>
    <dbReference type="NCBI Taxonomy" id="483423"/>
    <lineage>
        <taxon>Bacteria</taxon>
        <taxon>Pseudomonadati</taxon>
        <taxon>Chlamydiota</taxon>
        <taxon>Chlamydiia</taxon>
        <taxon>Parachlamydiales</taxon>
        <taxon>Candidatus Criblamydiaceae</taxon>
        <taxon>Estrella</taxon>
    </lineage>
</organism>
<keyword evidence="3 7" id="KW-0328">Glycosyltransferase</keyword>
<keyword evidence="5" id="KW-1133">Transmembrane helix</keyword>
<evidence type="ECO:0000313" key="7">
    <source>
        <dbReference type="EMBL" id="CRX38013.1"/>
    </source>
</evidence>
<dbReference type="GO" id="GO:0009011">
    <property type="term" value="F:alpha-1,4-glucan glucosyltransferase (ADP-glucose donor) activity"/>
    <property type="evidence" value="ECO:0007669"/>
    <property type="project" value="UniProtKB-EC"/>
</dbReference>
<dbReference type="EMBL" id="CWGJ01000011">
    <property type="protein sequence ID" value="CRX38013.1"/>
    <property type="molecule type" value="Genomic_DNA"/>
</dbReference>